<dbReference type="Pfam" id="PF01936">
    <property type="entry name" value="NYN"/>
    <property type="match status" value="1"/>
</dbReference>
<dbReference type="GO" id="GO:0005777">
    <property type="term" value="C:peroxisome"/>
    <property type="evidence" value="ECO:0007669"/>
    <property type="project" value="InterPro"/>
</dbReference>
<dbReference type="Proteomes" id="UP000002051">
    <property type="component" value="Chromosome 8"/>
</dbReference>
<dbReference type="InterPro" id="IPR021139">
    <property type="entry name" value="NYN"/>
</dbReference>
<feature type="domain" description="HTH OST-type" evidence="3">
    <location>
        <begin position="247"/>
        <end position="318"/>
    </location>
</feature>
<dbReference type="PaxDb" id="3880-AET01316"/>
<keyword evidence="2" id="KW-0472">Membrane</keyword>
<dbReference type="GO" id="GO:0004540">
    <property type="term" value="F:RNA nuclease activity"/>
    <property type="evidence" value="ECO:0007669"/>
    <property type="project" value="InterPro"/>
</dbReference>
<dbReference type="InterPro" id="IPR041966">
    <property type="entry name" value="LOTUS-like"/>
</dbReference>
<dbReference type="OMA" id="QVLYSFP"/>
<dbReference type="EMBL" id="CM001224">
    <property type="protein sequence ID" value="AET01316.1"/>
    <property type="molecule type" value="Genomic_DNA"/>
</dbReference>
<sequence length="643" mass="72236">MFPLFLPSRLSRKVFTRFKGRGFSSSSSSSPPEVSVWWHLDSCPVPSGFSFSKVAPSITAAVRANGIMGTIHIHAYGDVDKEAFNSTNITLHSFSDDYPFGIHKRYKDTKNNTYKHFLMDLNDWVSTNPPPLHLFLIFGNRDFSSSGILHRLRMCNYNILLACPGRAYVAALCHAATIMWEWSSMLKGDDLTGKHFNYPPDGPTYSWYENSNVPLENPFSVVELHTSSQNSEEEIYKPTLDIKLSQASKSFSSQVMKILCSHPNGISIGDLRAELTNCDMPLVKRFYGNKKFSNFLISMSYVQLQYLGGDNFWVCLVPSTTSAVKNNQNDGAATQKLPNDGKNMDRSADGVPKISSSCVNSEGDDLKSFQSIPSQGKPLGEYADGKSSTPLFMDSIVHQPPNELQKKSLELDVACAPLPQIQLLPNDNNISKKSDNDVVKSDDGNPEILEKIIPSQNPSTSNDCTILENNHEIPTRKEVDEVCRSPFTSTFCSWISSWWTFWKSNAKSEIDHSASHFEEPKSSELQQDLSHPLQPHWDNFKFRVAVWWDFDSCGVPSGISFLNVAPSIMGVLRANGIKGPIHIDAYGTRSIFPIWHCSPPHSRFFFLTLYLKLLPSSFSVLLFFFLYQKLRGVLVLDFIGLFY</sequence>
<protein>
    <submittedName>
        <fullName evidence="4">NYN domain protein</fullName>
    </submittedName>
    <submittedName>
        <fullName evidence="5">Putative meiosis arrest female protein</fullName>
    </submittedName>
</protein>
<dbReference type="PROSITE" id="PS51644">
    <property type="entry name" value="HTH_OST"/>
    <property type="match status" value="1"/>
</dbReference>
<gene>
    <name evidence="4" type="ordered locus">MTR_8g011120</name>
    <name evidence="5" type="ORF">MtrunA17_Chr8g0338201</name>
</gene>
<feature type="region of interest" description="Disordered" evidence="1">
    <location>
        <begin position="327"/>
        <end position="349"/>
    </location>
</feature>
<dbReference type="PANTHER" id="PTHR14379:SF6">
    <property type="entry name" value="EMB|CAB71880.1"/>
    <property type="match status" value="1"/>
</dbReference>
<evidence type="ECO:0000313" key="6">
    <source>
        <dbReference type="EnsemblPlants" id="AET01316"/>
    </source>
</evidence>
<evidence type="ECO:0000313" key="4">
    <source>
        <dbReference type="EMBL" id="AET01316.1"/>
    </source>
</evidence>
<organism evidence="4 7">
    <name type="scientific">Medicago truncatula</name>
    <name type="common">Barrel medic</name>
    <name type="synonym">Medicago tribuloides</name>
    <dbReference type="NCBI Taxonomy" id="3880"/>
    <lineage>
        <taxon>Eukaryota</taxon>
        <taxon>Viridiplantae</taxon>
        <taxon>Streptophyta</taxon>
        <taxon>Embryophyta</taxon>
        <taxon>Tracheophyta</taxon>
        <taxon>Spermatophyta</taxon>
        <taxon>Magnoliopsida</taxon>
        <taxon>eudicotyledons</taxon>
        <taxon>Gunneridae</taxon>
        <taxon>Pentapetalae</taxon>
        <taxon>rosids</taxon>
        <taxon>fabids</taxon>
        <taxon>Fabales</taxon>
        <taxon>Fabaceae</taxon>
        <taxon>Papilionoideae</taxon>
        <taxon>50 kb inversion clade</taxon>
        <taxon>NPAAA clade</taxon>
        <taxon>Hologalegina</taxon>
        <taxon>IRL clade</taxon>
        <taxon>Trifolieae</taxon>
        <taxon>Medicago</taxon>
    </lineage>
</organism>
<reference evidence="4 7" key="1">
    <citation type="journal article" date="2011" name="Nature">
        <title>The Medicago genome provides insight into the evolution of rhizobial symbioses.</title>
        <authorList>
            <person name="Young N.D."/>
            <person name="Debelle F."/>
            <person name="Oldroyd G.E."/>
            <person name="Geurts R."/>
            <person name="Cannon S.B."/>
            <person name="Udvardi M.K."/>
            <person name="Benedito V.A."/>
            <person name="Mayer K.F."/>
            <person name="Gouzy J."/>
            <person name="Schoof H."/>
            <person name="Van de Peer Y."/>
            <person name="Proost S."/>
            <person name="Cook D.R."/>
            <person name="Meyers B.C."/>
            <person name="Spannagl M."/>
            <person name="Cheung F."/>
            <person name="De Mita S."/>
            <person name="Krishnakumar V."/>
            <person name="Gundlach H."/>
            <person name="Zhou S."/>
            <person name="Mudge J."/>
            <person name="Bharti A.K."/>
            <person name="Murray J.D."/>
            <person name="Naoumkina M.A."/>
            <person name="Rosen B."/>
            <person name="Silverstein K.A."/>
            <person name="Tang H."/>
            <person name="Rombauts S."/>
            <person name="Zhao P.X."/>
            <person name="Zhou P."/>
            <person name="Barbe V."/>
            <person name="Bardou P."/>
            <person name="Bechner M."/>
            <person name="Bellec A."/>
            <person name="Berger A."/>
            <person name="Berges H."/>
            <person name="Bidwell S."/>
            <person name="Bisseling T."/>
            <person name="Choisne N."/>
            <person name="Couloux A."/>
            <person name="Denny R."/>
            <person name="Deshpande S."/>
            <person name="Dai X."/>
            <person name="Doyle J.J."/>
            <person name="Dudez A.M."/>
            <person name="Farmer A.D."/>
            <person name="Fouteau S."/>
            <person name="Franken C."/>
            <person name="Gibelin C."/>
            <person name="Gish J."/>
            <person name="Goldstein S."/>
            <person name="Gonzalez A.J."/>
            <person name="Green P.J."/>
            <person name="Hallab A."/>
            <person name="Hartog M."/>
            <person name="Hua A."/>
            <person name="Humphray S.J."/>
            <person name="Jeong D.H."/>
            <person name="Jing Y."/>
            <person name="Jocker A."/>
            <person name="Kenton S.M."/>
            <person name="Kim D.J."/>
            <person name="Klee K."/>
            <person name="Lai H."/>
            <person name="Lang C."/>
            <person name="Lin S."/>
            <person name="Macmil S.L."/>
            <person name="Magdelenat G."/>
            <person name="Matthews L."/>
            <person name="McCorrison J."/>
            <person name="Monaghan E.L."/>
            <person name="Mun J.H."/>
            <person name="Najar F.Z."/>
            <person name="Nicholson C."/>
            <person name="Noirot C."/>
            <person name="O'Bleness M."/>
            <person name="Paule C.R."/>
            <person name="Poulain J."/>
            <person name="Prion F."/>
            <person name="Qin B."/>
            <person name="Qu C."/>
            <person name="Retzel E.F."/>
            <person name="Riddle C."/>
            <person name="Sallet E."/>
            <person name="Samain S."/>
            <person name="Samson N."/>
            <person name="Sanders I."/>
            <person name="Saurat O."/>
            <person name="Scarpelli C."/>
            <person name="Schiex T."/>
            <person name="Segurens B."/>
            <person name="Severin A.J."/>
            <person name="Sherrier D.J."/>
            <person name="Shi R."/>
            <person name="Sims S."/>
            <person name="Singer S.R."/>
            <person name="Sinharoy S."/>
            <person name="Sterck L."/>
            <person name="Viollet A."/>
            <person name="Wang B.B."/>
            <person name="Wang K."/>
            <person name="Wang M."/>
            <person name="Wang X."/>
            <person name="Warfsmann J."/>
            <person name="Weissenbach J."/>
            <person name="White D.D."/>
            <person name="White J.D."/>
            <person name="Wiley G.B."/>
            <person name="Wincker P."/>
            <person name="Xing Y."/>
            <person name="Yang L."/>
            <person name="Yao Z."/>
            <person name="Ying F."/>
            <person name="Zhai J."/>
            <person name="Zhou L."/>
            <person name="Zuber A."/>
            <person name="Denarie J."/>
            <person name="Dixon R.A."/>
            <person name="May G.D."/>
            <person name="Schwartz D.C."/>
            <person name="Rogers J."/>
            <person name="Quetier F."/>
            <person name="Town C.D."/>
            <person name="Roe B.A."/>
        </authorList>
    </citation>
    <scope>NUCLEOTIDE SEQUENCE [LARGE SCALE GENOMIC DNA]</scope>
    <source>
        <strain evidence="4">A17</strain>
        <strain evidence="6 7">cv. Jemalong A17</strain>
    </source>
</reference>
<dbReference type="AlphaFoldDB" id="G7LDI2"/>
<reference evidence="4 7" key="2">
    <citation type="journal article" date="2014" name="BMC Genomics">
        <title>An improved genome release (version Mt4.0) for the model legume Medicago truncatula.</title>
        <authorList>
            <person name="Tang H."/>
            <person name="Krishnakumar V."/>
            <person name="Bidwell S."/>
            <person name="Rosen B."/>
            <person name="Chan A."/>
            <person name="Zhou S."/>
            <person name="Gentzbittel L."/>
            <person name="Childs K.L."/>
            <person name="Yandell M."/>
            <person name="Gundlach H."/>
            <person name="Mayer K.F."/>
            <person name="Schwartz D.C."/>
            <person name="Town C.D."/>
        </authorList>
    </citation>
    <scope>GENOME REANNOTATION</scope>
    <source>
        <strain evidence="6 7">cv. Jemalong A17</strain>
    </source>
</reference>
<dbReference type="eggNOG" id="ENOG502QT74">
    <property type="taxonomic scope" value="Eukaryota"/>
</dbReference>
<evidence type="ECO:0000313" key="7">
    <source>
        <dbReference type="Proteomes" id="UP000002051"/>
    </source>
</evidence>
<keyword evidence="2" id="KW-0812">Transmembrane</keyword>
<dbReference type="InterPro" id="IPR025605">
    <property type="entry name" value="OST-HTH/LOTUS_dom"/>
</dbReference>
<evidence type="ECO:0000256" key="2">
    <source>
        <dbReference type="SAM" id="Phobius"/>
    </source>
</evidence>
<accession>G7LDI2</accession>
<dbReference type="Pfam" id="PF12872">
    <property type="entry name" value="OST-HTH"/>
    <property type="match status" value="1"/>
</dbReference>
<evidence type="ECO:0000259" key="3">
    <source>
        <dbReference type="PROSITE" id="PS51644"/>
    </source>
</evidence>
<keyword evidence="2" id="KW-1133">Transmembrane helix</keyword>
<dbReference type="Gramene" id="rna44887">
    <property type="protein sequence ID" value="RHN38910.1"/>
    <property type="gene ID" value="gene44887"/>
</dbReference>
<reference evidence="5" key="4">
    <citation type="journal article" date="2018" name="Nat. Plants">
        <title>Whole-genome landscape of Medicago truncatula symbiotic genes.</title>
        <authorList>
            <person name="Pecrix Y."/>
            <person name="Gamas P."/>
            <person name="Carrere S."/>
        </authorList>
    </citation>
    <scope>NUCLEOTIDE SEQUENCE</scope>
    <source>
        <tissue evidence="5">Leaves</tissue>
    </source>
</reference>
<dbReference type="STRING" id="3880.G7LDI2"/>
<dbReference type="PANTHER" id="PTHR14379">
    <property type="entry name" value="LIMKAIN B LKAP"/>
    <property type="match status" value="1"/>
</dbReference>
<dbReference type="GO" id="GO:0010468">
    <property type="term" value="P:regulation of gene expression"/>
    <property type="evidence" value="ECO:0007669"/>
    <property type="project" value="InterPro"/>
</dbReference>
<dbReference type="InterPro" id="IPR024768">
    <property type="entry name" value="Marf1"/>
</dbReference>
<evidence type="ECO:0000256" key="1">
    <source>
        <dbReference type="SAM" id="MobiDB-lite"/>
    </source>
</evidence>
<dbReference type="Proteomes" id="UP000265566">
    <property type="component" value="Chromosome 8"/>
</dbReference>
<proteinExistence type="predicted"/>
<dbReference type="Gene3D" id="3.30.420.610">
    <property type="entry name" value="LOTUS domain-like"/>
    <property type="match status" value="1"/>
</dbReference>
<dbReference type="EMBL" id="PSQE01000008">
    <property type="protein sequence ID" value="RHN38910.1"/>
    <property type="molecule type" value="Genomic_DNA"/>
</dbReference>
<dbReference type="EnsemblPlants" id="AET01316">
    <property type="protein sequence ID" value="AET01316"/>
    <property type="gene ID" value="MTR_8g011120"/>
</dbReference>
<dbReference type="CDD" id="cd10910">
    <property type="entry name" value="PIN_limkain_b1_N_like"/>
    <property type="match status" value="1"/>
</dbReference>
<evidence type="ECO:0000313" key="5">
    <source>
        <dbReference type="EMBL" id="RHN38910.1"/>
    </source>
</evidence>
<dbReference type="HOGENOM" id="CLU_528263_0_0_1"/>
<reference evidence="6" key="3">
    <citation type="submission" date="2015-04" db="UniProtKB">
        <authorList>
            <consortium name="EnsemblPlants"/>
        </authorList>
    </citation>
    <scope>IDENTIFICATION</scope>
    <source>
        <strain evidence="6">cv. Jemalong A17</strain>
    </source>
</reference>
<feature type="transmembrane region" description="Helical" evidence="2">
    <location>
        <begin position="604"/>
        <end position="627"/>
    </location>
</feature>
<keyword evidence="7" id="KW-1185">Reference proteome</keyword>
<name>G7LDI2_MEDTR</name>